<evidence type="ECO:0000259" key="2">
    <source>
        <dbReference type="Pfam" id="PF05090"/>
    </source>
</evidence>
<feature type="transmembrane region" description="Helical" evidence="1">
    <location>
        <begin position="55"/>
        <end position="75"/>
    </location>
</feature>
<keyword evidence="4" id="KW-1185">Reference proteome</keyword>
<dbReference type="Pfam" id="PF05090">
    <property type="entry name" value="HTTM"/>
    <property type="match status" value="1"/>
</dbReference>
<accession>A0A7I7S484</accession>
<dbReference type="AlphaFoldDB" id="A0A7I7S484"/>
<feature type="transmembrane region" description="Helical" evidence="1">
    <location>
        <begin position="113"/>
        <end position="132"/>
    </location>
</feature>
<feature type="transmembrane region" description="Helical" evidence="1">
    <location>
        <begin position="87"/>
        <end position="107"/>
    </location>
</feature>
<proteinExistence type="predicted"/>
<evidence type="ECO:0000256" key="1">
    <source>
        <dbReference type="SAM" id="Phobius"/>
    </source>
</evidence>
<dbReference type="RefSeq" id="WP_163922525.1">
    <property type="nucleotide sequence ID" value="NZ_AP022593.1"/>
</dbReference>
<dbReference type="InterPro" id="IPR053934">
    <property type="entry name" value="HTTM_dom"/>
</dbReference>
<gene>
    <name evidence="3" type="ORF">MARA_50850</name>
</gene>
<feature type="transmembrane region" description="Helical" evidence="1">
    <location>
        <begin position="21"/>
        <end position="43"/>
    </location>
</feature>
<sequence length="386" mass="42298">MKLGDRFDAWVRSGPFTPADLGISRIVYAVGALFTVPNIAWLAEYPDFMFHPPPGPLQLLSGFPPLAVLIGLEVLRSASLLAVGFGLWTKIASIASAVMLTSTYGLTYCLGKIDHTILLVLPPLVLAFANWGDRFSIDAWRHRKAAPSEQEQWPLRLLGLLVGWGFFTAALTKLGTGWLSFDSQAARGYYVLAFVTEDRTHWLAEWVATHDWRVAWELADWLTVAFEFAILLALPWWRAFRITLAVATTFHLGVLLVMNIDFSHAVIAYGAFVSWGTIARRVGDSRLVGFAERVLRAGRPLFTGVPARVLLVLLAVAIGSSSWFLMASPVGRIAIGRVGGVAVIVVGALIGITYLLQQVWAALDQRLHPRAVQGGVLPVAGDQFVR</sequence>
<feature type="transmembrane region" description="Helical" evidence="1">
    <location>
        <begin position="338"/>
        <end position="356"/>
    </location>
</feature>
<dbReference type="Proteomes" id="UP000467428">
    <property type="component" value="Chromosome"/>
</dbReference>
<geneLocation type="plasmid" evidence="4">
    <name>pjcm18538 dna</name>
</geneLocation>
<reference evidence="3 4" key="1">
    <citation type="journal article" date="2019" name="Emerg. Microbes Infect.">
        <title>Comprehensive subspecies identification of 175 nontuberculous mycobacteria species based on 7547 genomic profiles.</title>
        <authorList>
            <person name="Matsumoto Y."/>
            <person name="Kinjo T."/>
            <person name="Motooka D."/>
            <person name="Nabeya D."/>
            <person name="Jung N."/>
            <person name="Uechi K."/>
            <person name="Horii T."/>
            <person name="Iida T."/>
            <person name="Fujita J."/>
            <person name="Nakamura S."/>
        </authorList>
    </citation>
    <scope>NUCLEOTIDE SEQUENCE [LARGE SCALE GENOMIC DNA]</scope>
    <source>
        <strain evidence="3 4">JCM 18538</strain>
    </source>
</reference>
<name>A0A7I7S484_9MYCO</name>
<feature type="transmembrane region" description="Helical" evidence="1">
    <location>
        <begin position="218"/>
        <end position="237"/>
    </location>
</feature>
<organism evidence="3 4">
    <name type="scientific">Mycolicibacterium arabiense</name>
    <dbReference type="NCBI Taxonomy" id="1286181"/>
    <lineage>
        <taxon>Bacteria</taxon>
        <taxon>Bacillati</taxon>
        <taxon>Actinomycetota</taxon>
        <taxon>Actinomycetes</taxon>
        <taxon>Mycobacteriales</taxon>
        <taxon>Mycobacteriaceae</taxon>
        <taxon>Mycolicibacterium</taxon>
    </lineage>
</organism>
<keyword evidence="1" id="KW-1133">Transmembrane helix</keyword>
<feature type="transmembrane region" description="Helical" evidence="1">
    <location>
        <begin position="153"/>
        <end position="172"/>
    </location>
</feature>
<feature type="transmembrane region" description="Helical" evidence="1">
    <location>
        <begin position="304"/>
        <end position="326"/>
    </location>
</feature>
<evidence type="ECO:0000313" key="4">
    <source>
        <dbReference type="Proteomes" id="UP000467428"/>
    </source>
</evidence>
<keyword evidence="1" id="KW-0812">Transmembrane</keyword>
<feature type="domain" description="HTTM" evidence="2">
    <location>
        <begin position="16"/>
        <end position="261"/>
    </location>
</feature>
<dbReference type="KEGG" id="marz:MARA_50850"/>
<keyword evidence="1" id="KW-0472">Membrane</keyword>
<protein>
    <recommendedName>
        <fullName evidence="2">HTTM domain-containing protein</fullName>
    </recommendedName>
</protein>
<evidence type="ECO:0000313" key="3">
    <source>
        <dbReference type="EMBL" id="BBY51617.1"/>
    </source>
</evidence>
<dbReference type="EMBL" id="AP022593">
    <property type="protein sequence ID" value="BBY51617.1"/>
    <property type="molecule type" value="Genomic_DNA"/>
</dbReference>